<keyword evidence="2" id="KW-1185">Reference proteome</keyword>
<feature type="non-terminal residue" evidence="1">
    <location>
        <position position="1"/>
    </location>
</feature>
<feature type="non-terminal residue" evidence="1">
    <location>
        <position position="155"/>
    </location>
</feature>
<sequence>GSLGASYIIMWLWTRRFTAERSPQCACSVKFCPLTAGIDVFAANARNARERVTKVADSVTKMVAILVGFKLDNGIFFVLKLNSANEMRSLSGCMVHIIISSVDVSKRNFSNCLAVTMCTFDFLDAVSAGFTCGRRHCLHRFCKRDRLARRSIVVV</sequence>
<evidence type="ECO:0000313" key="1">
    <source>
        <dbReference type="EMBL" id="KAK7483339.1"/>
    </source>
</evidence>
<dbReference type="EMBL" id="JACVVK020000228">
    <property type="protein sequence ID" value="KAK7483339.1"/>
    <property type="molecule type" value="Genomic_DNA"/>
</dbReference>
<protein>
    <submittedName>
        <fullName evidence="1">Uncharacterized protein</fullName>
    </submittedName>
</protein>
<gene>
    <name evidence="1" type="ORF">BaRGS_00025399</name>
</gene>
<reference evidence="1 2" key="1">
    <citation type="journal article" date="2023" name="Sci. Data">
        <title>Genome assembly of the Korean intertidal mud-creeper Batillaria attramentaria.</title>
        <authorList>
            <person name="Patra A.K."/>
            <person name="Ho P.T."/>
            <person name="Jun S."/>
            <person name="Lee S.J."/>
            <person name="Kim Y."/>
            <person name="Won Y.J."/>
        </authorList>
    </citation>
    <scope>NUCLEOTIDE SEQUENCE [LARGE SCALE GENOMIC DNA]</scope>
    <source>
        <strain evidence="1">Wonlab-2016</strain>
    </source>
</reference>
<organism evidence="1 2">
    <name type="scientific">Batillaria attramentaria</name>
    <dbReference type="NCBI Taxonomy" id="370345"/>
    <lineage>
        <taxon>Eukaryota</taxon>
        <taxon>Metazoa</taxon>
        <taxon>Spiralia</taxon>
        <taxon>Lophotrochozoa</taxon>
        <taxon>Mollusca</taxon>
        <taxon>Gastropoda</taxon>
        <taxon>Caenogastropoda</taxon>
        <taxon>Sorbeoconcha</taxon>
        <taxon>Cerithioidea</taxon>
        <taxon>Batillariidae</taxon>
        <taxon>Batillaria</taxon>
    </lineage>
</organism>
<proteinExistence type="predicted"/>
<dbReference type="AlphaFoldDB" id="A0ABD0K8B5"/>
<accession>A0ABD0K8B5</accession>
<dbReference type="Proteomes" id="UP001519460">
    <property type="component" value="Unassembled WGS sequence"/>
</dbReference>
<name>A0ABD0K8B5_9CAEN</name>
<comment type="caution">
    <text evidence="1">The sequence shown here is derived from an EMBL/GenBank/DDBJ whole genome shotgun (WGS) entry which is preliminary data.</text>
</comment>
<evidence type="ECO:0000313" key="2">
    <source>
        <dbReference type="Proteomes" id="UP001519460"/>
    </source>
</evidence>